<protein>
    <recommendedName>
        <fullName evidence="6">Ribonuclease D</fullName>
        <shortName evidence="6">RNase D</shortName>
        <ecNumber evidence="6">3.1.13.5</ecNumber>
    </recommendedName>
</protein>
<dbReference type="InterPro" id="IPR010997">
    <property type="entry name" value="HRDC-like_sf"/>
</dbReference>
<keyword evidence="4 6" id="KW-0378">Hydrolase</keyword>
<dbReference type="SUPFAM" id="SSF47819">
    <property type="entry name" value="HRDC-like"/>
    <property type="match status" value="2"/>
</dbReference>
<evidence type="ECO:0000256" key="2">
    <source>
        <dbReference type="ARBA" id="ARBA00022694"/>
    </source>
</evidence>
<dbReference type="GO" id="GO:0003676">
    <property type="term" value="F:nucleic acid binding"/>
    <property type="evidence" value="ECO:0007669"/>
    <property type="project" value="InterPro"/>
</dbReference>
<dbReference type="InterPro" id="IPR002121">
    <property type="entry name" value="HRDC_dom"/>
</dbReference>
<dbReference type="EC" id="3.1.13.5" evidence="6"/>
<dbReference type="GO" id="GO:0042780">
    <property type="term" value="P:tRNA 3'-end processing"/>
    <property type="evidence" value="ECO:0007669"/>
    <property type="project" value="UniProtKB-UniRule"/>
</dbReference>
<sequence length="384" mass="43335">MNSVIHTQAELEALCAELAQGPYFTIDTEFLRDKTYYPQLCLIQVASPEGEPRAIDPLMDGIDLQPLFALLADEKTVKVFHAARQDLEIFYNLTGKVPHPIFDTQVAAMVCGFGESIGYYSLVADICGVHLDKGAQFTDWSRRPLSKKQLIYALDDVTYLRDIYEELTDKLNATGRATWLAQEMDILTSDETYLNRPEDSWERIKVRTDKPKVLAVLREVSAWREREAQNRDVPRQRIVKDEVLADMAVHPPETSEELGKIRGLSPDFARGRMGKALLEAVHKGLATPPKDCPRLERRPKFPSDMTPTLEMLKMLLRIQCAEHGVAPKLIANSDDLEAFVINPDGDLPVTKGWRGEIFGDAARRMMAGKIALCLKNKQISRIEL</sequence>
<organism evidence="8 9">
    <name type="scientific">Micavibrio aeruginosavorus</name>
    <dbReference type="NCBI Taxonomy" id="349221"/>
    <lineage>
        <taxon>Bacteria</taxon>
        <taxon>Pseudomonadati</taxon>
        <taxon>Bdellovibrionota</taxon>
        <taxon>Bdellovibrionia</taxon>
        <taxon>Bdellovibrionales</taxon>
        <taxon>Pseudobdellovibrionaceae</taxon>
        <taxon>Micavibrio</taxon>
    </lineage>
</organism>
<dbReference type="GO" id="GO:0008408">
    <property type="term" value="F:3'-5' exonuclease activity"/>
    <property type="evidence" value="ECO:0007669"/>
    <property type="project" value="InterPro"/>
</dbReference>
<dbReference type="AlphaFoldDB" id="A0A7T5UHG6"/>
<dbReference type="PANTHER" id="PTHR47649">
    <property type="entry name" value="RIBONUCLEASE D"/>
    <property type="match status" value="1"/>
</dbReference>
<keyword evidence="5 6" id="KW-0269">Exonuclease</keyword>
<reference evidence="8 9" key="1">
    <citation type="submission" date="2020-07" db="EMBL/GenBank/DDBJ databases">
        <title>Huge and variable diversity of episymbiotic CPR bacteria and DPANN archaea in groundwater ecosystems.</title>
        <authorList>
            <person name="He C.Y."/>
            <person name="Keren R."/>
            <person name="Whittaker M."/>
            <person name="Farag I.F."/>
            <person name="Doudna J."/>
            <person name="Cate J.H.D."/>
            <person name="Banfield J.F."/>
        </authorList>
    </citation>
    <scope>NUCLEOTIDE SEQUENCE [LARGE SCALE GENOMIC DNA]</scope>
    <source>
        <strain evidence="8">NC_groundwater_70_Ag_B-0.1um_54_66</strain>
    </source>
</reference>
<evidence type="ECO:0000313" key="9">
    <source>
        <dbReference type="Proteomes" id="UP000595362"/>
    </source>
</evidence>
<dbReference type="EMBL" id="CP066681">
    <property type="protein sequence ID" value="QQG35961.1"/>
    <property type="molecule type" value="Genomic_DNA"/>
</dbReference>
<gene>
    <name evidence="6 8" type="primary">rnd</name>
    <name evidence="8" type="ORF">HYS17_10740</name>
</gene>
<dbReference type="InterPro" id="IPR044876">
    <property type="entry name" value="HRDC_dom_sf"/>
</dbReference>
<evidence type="ECO:0000313" key="8">
    <source>
        <dbReference type="EMBL" id="QQG35961.1"/>
    </source>
</evidence>
<dbReference type="CDD" id="cd06142">
    <property type="entry name" value="RNaseD_exo"/>
    <property type="match status" value="1"/>
</dbReference>
<evidence type="ECO:0000256" key="3">
    <source>
        <dbReference type="ARBA" id="ARBA00022722"/>
    </source>
</evidence>
<dbReference type="GO" id="GO:0000166">
    <property type="term" value="F:nucleotide binding"/>
    <property type="evidence" value="ECO:0007669"/>
    <property type="project" value="InterPro"/>
</dbReference>
<evidence type="ECO:0000256" key="6">
    <source>
        <dbReference type="HAMAP-Rule" id="MF_01899"/>
    </source>
</evidence>
<dbReference type="Gene3D" id="1.10.150.80">
    <property type="entry name" value="HRDC domain"/>
    <property type="match status" value="1"/>
</dbReference>
<dbReference type="InterPro" id="IPR051086">
    <property type="entry name" value="RNase_D-like"/>
</dbReference>
<dbReference type="InterPro" id="IPR036397">
    <property type="entry name" value="RNaseH_sf"/>
</dbReference>
<dbReference type="Gene3D" id="3.30.420.10">
    <property type="entry name" value="Ribonuclease H-like superfamily/Ribonuclease H"/>
    <property type="match status" value="1"/>
</dbReference>
<comment type="catalytic activity">
    <reaction evidence="6">
        <text>Exonucleolytic cleavage that removes extra residues from the 3'-terminus of tRNA to produce 5'-mononucleotides.</text>
        <dbReference type="EC" id="3.1.13.5"/>
    </reaction>
</comment>
<dbReference type="Proteomes" id="UP000595362">
    <property type="component" value="Chromosome"/>
</dbReference>
<name>A0A7T5UHG6_9BACT</name>
<dbReference type="InterPro" id="IPR002562">
    <property type="entry name" value="3'-5'_exonuclease_dom"/>
</dbReference>
<evidence type="ECO:0000256" key="1">
    <source>
        <dbReference type="ARBA" id="ARBA00022490"/>
    </source>
</evidence>
<dbReference type="GO" id="GO:0005737">
    <property type="term" value="C:cytoplasm"/>
    <property type="evidence" value="ECO:0007669"/>
    <property type="project" value="UniProtKB-SubCell"/>
</dbReference>
<dbReference type="SMART" id="SM00474">
    <property type="entry name" value="35EXOc"/>
    <property type="match status" value="1"/>
</dbReference>
<proteinExistence type="inferred from homology"/>
<dbReference type="SMART" id="SM00341">
    <property type="entry name" value="HRDC"/>
    <property type="match status" value="1"/>
</dbReference>
<evidence type="ECO:0000259" key="7">
    <source>
        <dbReference type="PROSITE" id="PS50967"/>
    </source>
</evidence>
<dbReference type="NCBIfam" id="TIGR01388">
    <property type="entry name" value="rnd"/>
    <property type="match status" value="1"/>
</dbReference>
<accession>A0A7T5UHG6</accession>
<dbReference type="InterPro" id="IPR006292">
    <property type="entry name" value="RNase_D"/>
</dbReference>
<comment type="subcellular location">
    <subcellularLocation>
        <location evidence="6">Cytoplasm</location>
    </subcellularLocation>
</comment>
<comment type="cofactor">
    <cofactor evidence="6">
        <name>a divalent metal cation</name>
        <dbReference type="ChEBI" id="CHEBI:60240"/>
    </cofactor>
</comment>
<comment type="function">
    <text evidence="6">Exonuclease involved in the 3' processing of various precursor tRNAs. Initiates hydrolysis at the 3'-terminus of an RNA molecule and releases 5'-mononucleotides.</text>
</comment>
<comment type="similarity">
    <text evidence="6">Belongs to the RNase D family.</text>
</comment>
<feature type="domain" description="HRDC" evidence="7">
    <location>
        <begin position="210"/>
        <end position="291"/>
    </location>
</feature>
<keyword evidence="2 6" id="KW-0819">tRNA processing</keyword>
<dbReference type="HAMAP" id="MF_01899">
    <property type="entry name" value="RNase_D"/>
    <property type="match status" value="1"/>
</dbReference>
<evidence type="ECO:0000256" key="4">
    <source>
        <dbReference type="ARBA" id="ARBA00022801"/>
    </source>
</evidence>
<dbReference type="Pfam" id="PF00570">
    <property type="entry name" value="HRDC"/>
    <property type="match status" value="1"/>
</dbReference>
<dbReference type="PROSITE" id="PS50967">
    <property type="entry name" value="HRDC"/>
    <property type="match status" value="1"/>
</dbReference>
<dbReference type="PANTHER" id="PTHR47649:SF1">
    <property type="entry name" value="RIBONUCLEASE D"/>
    <property type="match status" value="1"/>
</dbReference>
<keyword evidence="3 6" id="KW-0540">Nuclease</keyword>
<dbReference type="GO" id="GO:0033890">
    <property type="term" value="F:ribonuclease D activity"/>
    <property type="evidence" value="ECO:0007669"/>
    <property type="project" value="UniProtKB-UniRule"/>
</dbReference>
<keyword evidence="1 6" id="KW-0963">Cytoplasm</keyword>
<dbReference type="InterPro" id="IPR012337">
    <property type="entry name" value="RNaseH-like_sf"/>
</dbReference>
<dbReference type="Pfam" id="PF01612">
    <property type="entry name" value="DNA_pol_A_exo1"/>
    <property type="match status" value="1"/>
</dbReference>
<evidence type="ECO:0000256" key="5">
    <source>
        <dbReference type="ARBA" id="ARBA00022839"/>
    </source>
</evidence>
<dbReference type="SUPFAM" id="SSF53098">
    <property type="entry name" value="Ribonuclease H-like"/>
    <property type="match status" value="1"/>
</dbReference>